<reference evidence="8" key="2">
    <citation type="submission" date="2021-01" db="EMBL/GenBank/DDBJ databases">
        <authorList>
            <person name="Schikora-Tamarit M.A."/>
        </authorList>
    </citation>
    <scope>NUCLEOTIDE SEQUENCE</scope>
    <source>
        <strain evidence="8">CBS6341</strain>
    </source>
</reference>
<dbReference type="InterPro" id="IPR019002">
    <property type="entry name" value="Ribosome_biogenesis_Nop16"/>
</dbReference>
<accession>A0A9P8PQJ3</accession>
<keyword evidence="9" id="KW-1185">Reference proteome</keyword>
<dbReference type="GO" id="GO:0005730">
    <property type="term" value="C:nucleolus"/>
    <property type="evidence" value="ECO:0007669"/>
    <property type="project" value="UniProtKB-SubCell"/>
</dbReference>
<evidence type="ECO:0000256" key="2">
    <source>
        <dbReference type="ARBA" id="ARBA00004604"/>
    </source>
</evidence>
<dbReference type="AlphaFoldDB" id="A0A9P8PQJ3"/>
<evidence type="ECO:0000256" key="7">
    <source>
        <dbReference type="SAM" id="MobiDB-lite"/>
    </source>
</evidence>
<reference evidence="8" key="1">
    <citation type="journal article" date="2021" name="Open Biol.">
        <title>Shared evolutionary footprints suggest mitochondrial oxidative damage underlies multiple complex I losses in fungi.</title>
        <authorList>
            <person name="Schikora-Tamarit M.A."/>
            <person name="Marcet-Houben M."/>
            <person name="Nosek J."/>
            <person name="Gabaldon T."/>
        </authorList>
    </citation>
    <scope>NUCLEOTIDE SEQUENCE</scope>
    <source>
        <strain evidence="8">CBS6341</strain>
    </source>
</reference>
<feature type="compositionally biased region" description="Acidic residues" evidence="7">
    <location>
        <begin position="84"/>
        <end position="107"/>
    </location>
</feature>
<proteinExistence type="inferred from homology"/>
<feature type="region of interest" description="Disordered" evidence="7">
    <location>
        <begin position="1"/>
        <end position="26"/>
    </location>
</feature>
<evidence type="ECO:0000256" key="3">
    <source>
        <dbReference type="ARBA" id="ARBA00008479"/>
    </source>
</evidence>
<evidence type="ECO:0000313" key="9">
    <source>
        <dbReference type="Proteomes" id="UP000769528"/>
    </source>
</evidence>
<feature type="region of interest" description="Disordered" evidence="7">
    <location>
        <begin position="70"/>
        <end position="107"/>
    </location>
</feature>
<comment type="subcellular location">
    <subcellularLocation>
        <location evidence="2">Nucleus</location>
        <location evidence="2">Nucleolus</location>
    </subcellularLocation>
</comment>
<comment type="caution">
    <text evidence="8">The sequence shown here is derived from an EMBL/GenBank/DDBJ whole genome shotgun (WGS) entry which is preliminary data.</text>
</comment>
<evidence type="ECO:0000313" key="8">
    <source>
        <dbReference type="EMBL" id="KAH3675735.1"/>
    </source>
</evidence>
<keyword evidence="5" id="KW-0690">Ribosome biogenesis</keyword>
<evidence type="ECO:0000256" key="1">
    <source>
        <dbReference type="ARBA" id="ARBA00002889"/>
    </source>
</evidence>
<dbReference type="Proteomes" id="UP000769528">
    <property type="component" value="Unassembled WGS sequence"/>
</dbReference>
<dbReference type="EMBL" id="JAEUBF010000722">
    <property type="protein sequence ID" value="KAH3675735.1"/>
    <property type="molecule type" value="Genomic_DNA"/>
</dbReference>
<gene>
    <name evidence="8" type="ORF">WICMUC_002527</name>
</gene>
<dbReference type="PANTHER" id="PTHR13243">
    <property type="entry name" value="HSPC111 PROTEIN-RELATED"/>
    <property type="match status" value="1"/>
</dbReference>
<keyword evidence="6" id="KW-0539">Nucleus</keyword>
<dbReference type="GO" id="GO:0042273">
    <property type="term" value="P:ribosomal large subunit biogenesis"/>
    <property type="evidence" value="ECO:0007669"/>
    <property type="project" value="TreeGrafter"/>
</dbReference>
<evidence type="ECO:0000256" key="4">
    <source>
        <dbReference type="ARBA" id="ARBA00015522"/>
    </source>
</evidence>
<sequence length="225" mass="26610">MVSVRRRKANRSSIKKATRKVKDKKRNINIASNPIIEQNWDYNLTLKQNYKKLGLTAKLQIPAGGIEQSLETPRAKKPTHDIYERDEEVGDYEEEEEEEDPEDIDENDIPLGEARIIRDKETNEVIKVIYGKKKKLDDDLDLIENPIEAPKTEVVRQLEEYANRKIEIVERKASQREGDWIKSLYEKHGDDYEKMKWDKKLNIYQQSTGDLKRRVTKWKKQNNIE</sequence>
<protein>
    <recommendedName>
        <fullName evidence="4">Nucleolar protein 16</fullName>
    </recommendedName>
</protein>
<name>A0A9P8PQJ3_9ASCO</name>
<evidence type="ECO:0000256" key="5">
    <source>
        <dbReference type="ARBA" id="ARBA00022517"/>
    </source>
</evidence>
<comment type="similarity">
    <text evidence="3">Belongs to the NOP16 family.</text>
</comment>
<organism evidence="8 9">
    <name type="scientific">Wickerhamomyces mucosus</name>
    <dbReference type="NCBI Taxonomy" id="1378264"/>
    <lineage>
        <taxon>Eukaryota</taxon>
        <taxon>Fungi</taxon>
        <taxon>Dikarya</taxon>
        <taxon>Ascomycota</taxon>
        <taxon>Saccharomycotina</taxon>
        <taxon>Saccharomycetes</taxon>
        <taxon>Phaffomycetales</taxon>
        <taxon>Wickerhamomycetaceae</taxon>
        <taxon>Wickerhamomyces</taxon>
    </lineage>
</organism>
<dbReference type="Pfam" id="PF09420">
    <property type="entry name" value="Nop16"/>
    <property type="match status" value="1"/>
</dbReference>
<dbReference type="PANTHER" id="PTHR13243:SF1">
    <property type="entry name" value="NUCLEOLAR PROTEIN 16"/>
    <property type="match status" value="1"/>
</dbReference>
<dbReference type="OrthoDB" id="285729at2759"/>
<evidence type="ECO:0000256" key="6">
    <source>
        <dbReference type="ARBA" id="ARBA00023242"/>
    </source>
</evidence>
<comment type="function">
    <text evidence="1">Involved in the biogenesis of the 60S ribosomal subunit.</text>
</comment>